<dbReference type="AlphaFoldDB" id="A0A1V4QG17"/>
<evidence type="ECO:0000313" key="1">
    <source>
        <dbReference type="EMBL" id="OPX17805.1"/>
    </source>
</evidence>
<protein>
    <submittedName>
        <fullName evidence="1">Uncharacterized protein</fullName>
    </submittedName>
</protein>
<reference evidence="2" key="1">
    <citation type="submission" date="2017-01" db="EMBL/GenBank/DDBJ databases">
        <title>Novel pathways for hydrocarbon cycling and metabolic interdependencies in hydrothermal sediment communities.</title>
        <authorList>
            <person name="Dombrowski N."/>
            <person name="Seitz K."/>
            <person name="Teske A."/>
            <person name="Baker B."/>
        </authorList>
    </citation>
    <scope>NUCLEOTIDE SEQUENCE [LARGE SCALE GENOMIC DNA]</scope>
</reference>
<sequence length="310" mass="35788">MLLFLIIAHTFNTVSEPIGCLTLSNPAFTGHLGNYEFYLEHSDIGKISFFNLSTQFKGYGLGFSSYFNELEETTEKRNCLSFSRHLNLPLSFGTNTGLIKLNHETDPLLDIGIWFRKRLGFGFSANNLLNRDRIMRIGISYEWKILQTIFEIADSVHSGSKTVHILLGLKQPIGELLIIPRLGYHPGQIVGGFEVQFHDFIDIDLTIEETARLSIGVNFSPPVVIKEVSMVETLTVERPIVIKKTEKYKLSKRKLKYCEQHYLKGIECYLDNRIEEAIEEWKKVKAVYPDYKELRRYMKNAQEKLKLLKE</sequence>
<gene>
    <name evidence="1" type="ORF">BXT86_04540</name>
</gene>
<accession>A0A1V4QG17</accession>
<dbReference type="Proteomes" id="UP000191663">
    <property type="component" value="Unassembled WGS sequence"/>
</dbReference>
<organism evidence="1 2">
    <name type="scientific">candidate division WOR-3 bacterium 4484_100</name>
    <dbReference type="NCBI Taxonomy" id="1936077"/>
    <lineage>
        <taxon>Bacteria</taxon>
        <taxon>Bacteria division WOR-3</taxon>
    </lineage>
</organism>
<name>A0A1V4QG17_UNCW3</name>
<proteinExistence type="predicted"/>
<dbReference type="EMBL" id="MUKB01000075">
    <property type="protein sequence ID" value="OPX17805.1"/>
    <property type="molecule type" value="Genomic_DNA"/>
</dbReference>
<comment type="caution">
    <text evidence="1">The sequence shown here is derived from an EMBL/GenBank/DDBJ whole genome shotgun (WGS) entry which is preliminary data.</text>
</comment>
<evidence type="ECO:0000313" key="2">
    <source>
        <dbReference type="Proteomes" id="UP000191663"/>
    </source>
</evidence>